<dbReference type="PANTHER" id="PTHR30602:SF12">
    <property type="entry name" value="AMINO-ACID ACETYLTRANSFERASE NAGS1, CHLOROPLASTIC-RELATED"/>
    <property type="match status" value="1"/>
</dbReference>
<dbReference type="InterPro" id="IPR029063">
    <property type="entry name" value="SAM-dependent_MTases_sf"/>
</dbReference>
<evidence type="ECO:0000313" key="5">
    <source>
        <dbReference type="Proteomes" id="UP000592181"/>
    </source>
</evidence>
<keyword evidence="5" id="KW-1185">Reference proteome</keyword>
<evidence type="ECO:0000313" key="4">
    <source>
        <dbReference type="EMBL" id="NYG35918.1"/>
    </source>
</evidence>
<sequence length="371" mass="41180">MSDPHDPDDVHGTWDSRYGGEQMWSGRPNWAVVALVSDMEPGRAVDIGCGEGADAVWLAEHGWQTVGVDPSAVALERATASAQAAGVEVDWVNATLEELTLEPGSFDLVTVSYPALRLEAAPMDRLRALVAPGGALLVVHHADVDRERALSHGFDPDTLLRPQDVRQGLSPSWDVLLDESRPRQFSGGAGKHHRDDHVVLARHRPSRDVIVRRATTHDVKAIRELVRPLAEERVLLDKHAVTYYEAVPEFRVAEIDGEVVGCGAVHVLWQDVAEIRTLAVSRDHLGKGVGGHLMDYLITDARTYGVRRLFCLTFEIDFFVRHGFEAIDGQAVDQDVYQELLRSYDEGVAEFLDLEWVKPNTLGNTRMLRQL</sequence>
<dbReference type="Pfam" id="PF13649">
    <property type="entry name" value="Methyltransf_25"/>
    <property type="match status" value="1"/>
</dbReference>
<dbReference type="GO" id="GO:0005737">
    <property type="term" value="C:cytoplasm"/>
    <property type="evidence" value="ECO:0007669"/>
    <property type="project" value="InterPro"/>
</dbReference>
<dbReference type="InterPro" id="IPR010167">
    <property type="entry name" value="NH2A_AcTrfase"/>
</dbReference>
<dbReference type="Gene3D" id="3.40.50.150">
    <property type="entry name" value="Vaccinia Virus protein VP39"/>
    <property type="match status" value="1"/>
</dbReference>
<name>A0A852X0D0_9MICO</name>
<protein>
    <submittedName>
        <fullName evidence="4">N-acetylglutamate synthase-like GNAT family acetyltransferase</fullName>
    </submittedName>
</protein>
<dbReference type="Proteomes" id="UP000592181">
    <property type="component" value="Unassembled WGS sequence"/>
</dbReference>
<dbReference type="Gene3D" id="3.40.630.30">
    <property type="match status" value="1"/>
</dbReference>
<evidence type="ECO:0000256" key="1">
    <source>
        <dbReference type="ARBA" id="ARBA00022679"/>
    </source>
</evidence>
<dbReference type="CDD" id="cd02440">
    <property type="entry name" value="AdoMet_MTases"/>
    <property type="match status" value="1"/>
</dbReference>
<feature type="domain" description="N-acetyltransferase" evidence="3">
    <location>
        <begin position="209"/>
        <end position="361"/>
    </location>
</feature>
<dbReference type="Pfam" id="PF00583">
    <property type="entry name" value="Acetyltransf_1"/>
    <property type="match status" value="1"/>
</dbReference>
<keyword evidence="1 4" id="KW-0808">Transferase</keyword>
<dbReference type="EMBL" id="JACBZX010000001">
    <property type="protein sequence ID" value="NYG35918.1"/>
    <property type="molecule type" value="Genomic_DNA"/>
</dbReference>
<dbReference type="PANTHER" id="PTHR30602">
    <property type="entry name" value="AMINO-ACID ACETYLTRANSFERASE"/>
    <property type="match status" value="1"/>
</dbReference>
<organism evidence="4 5">
    <name type="scientific">Janibacter alkaliphilus</name>
    <dbReference type="NCBI Taxonomy" id="1069963"/>
    <lineage>
        <taxon>Bacteria</taxon>
        <taxon>Bacillati</taxon>
        <taxon>Actinomycetota</taxon>
        <taxon>Actinomycetes</taxon>
        <taxon>Micrococcales</taxon>
        <taxon>Intrasporangiaceae</taxon>
        <taxon>Janibacter</taxon>
    </lineage>
</organism>
<dbReference type="SUPFAM" id="SSF53335">
    <property type="entry name" value="S-adenosyl-L-methionine-dependent methyltransferases"/>
    <property type="match status" value="1"/>
</dbReference>
<dbReference type="GO" id="GO:0004042">
    <property type="term" value="F:L-glutamate N-acetyltransferase activity"/>
    <property type="evidence" value="ECO:0007669"/>
    <property type="project" value="InterPro"/>
</dbReference>
<dbReference type="CDD" id="cd04301">
    <property type="entry name" value="NAT_SF"/>
    <property type="match status" value="1"/>
</dbReference>
<dbReference type="NCBIfam" id="NF005921">
    <property type="entry name" value="PRK07922.1"/>
    <property type="match status" value="1"/>
</dbReference>
<keyword evidence="2" id="KW-0012">Acyltransferase</keyword>
<proteinExistence type="predicted"/>
<dbReference type="SUPFAM" id="SSF55729">
    <property type="entry name" value="Acyl-CoA N-acyltransferases (Nat)"/>
    <property type="match status" value="1"/>
</dbReference>
<dbReference type="GO" id="GO:0006526">
    <property type="term" value="P:L-arginine biosynthetic process"/>
    <property type="evidence" value="ECO:0007669"/>
    <property type="project" value="InterPro"/>
</dbReference>
<reference evidence="4 5" key="1">
    <citation type="submission" date="2020-07" db="EMBL/GenBank/DDBJ databases">
        <title>Sequencing the genomes of 1000 actinobacteria strains.</title>
        <authorList>
            <person name="Klenk H.-P."/>
        </authorList>
    </citation>
    <scope>NUCLEOTIDE SEQUENCE [LARGE SCALE GENOMIC DNA]</scope>
    <source>
        <strain evidence="4 5">DSM 24723</strain>
    </source>
</reference>
<dbReference type="InterPro" id="IPR041698">
    <property type="entry name" value="Methyltransf_25"/>
</dbReference>
<evidence type="ECO:0000256" key="2">
    <source>
        <dbReference type="ARBA" id="ARBA00023315"/>
    </source>
</evidence>
<gene>
    <name evidence="4" type="ORF">BJY28_000387</name>
</gene>
<dbReference type="PROSITE" id="PS51186">
    <property type="entry name" value="GNAT"/>
    <property type="match status" value="1"/>
</dbReference>
<dbReference type="InterPro" id="IPR016181">
    <property type="entry name" value="Acyl_CoA_acyltransferase"/>
</dbReference>
<dbReference type="InterPro" id="IPR000182">
    <property type="entry name" value="GNAT_dom"/>
</dbReference>
<dbReference type="AlphaFoldDB" id="A0A852X0D0"/>
<comment type="caution">
    <text evidence="4">The sequence shown here is derived from an EMBL/GenBank/DDBJ whole genome shotgun (WGS) entry which is preliminary data.</text>
</comment>
<accession>A0A852X0D0</accession>
<evidence type="ECO:0000259" key="3">
    <source>
        <dbReference type="PROSITE" id="PS51186"/>
    </source>
</evidence>